<dbReference type="Gene3D" id="2.10.270.10">
    <property type="entry name" value="Cholin Binding"/>
    <property type="match status" value="1"/>
</dbReference>
<dbReference type="RefSeq" id="WP_166010422.1">
    <property type="nucleotide sequence ID" value="NZ_CP049888.1"/>
</dbReference>
<evidence type="ECO:0000313" key="2">
    <source>
        <dbReference type="EMBL" id="QIL50630.1"/>
    </source>
</evidence>
<sequence length="970" mass="108488">MKYSKLKQALMIMTVLTGVMVVPISDVAKAIEVDNNLSNTQMSDKNITSSVKDDESTDSSSEVVEETAHNDENITSDTKTESENYNTKQIFSATKQTGYVKKGNDVYFYNPNGSLFKGLRKFGKVQFEFYGPNGIRYQNKTATVNGKIYFFGVDGQAVKGLHKSGKYLEYYNSNAEKMVNCTIKVGNATYHFNEKGYAITGAFTDSDKQLKYFGSDFKQINNKNATNAQMNTVVSKISGIADSRKSKLLGIRQYEQGSVIILAKTGSNGQIAYTEIYLNKNGVDVTFYFHLVKNGKAVNFQKFNCKLEVNNNKKQLIYIDPKTKVKKTTTLENGQANFAPLLIPIIAVGGELLVDAAAASITVLSAGLSISSQAGAIGYGGHLLYQGVKRAYGNPNITALSAQSNTNKDVKKVINTVTQEINSPVYYGYSGEAANFKAVQDANFNSFGKTFTNINSAINGMNKGISITNQELQTINQDIIRLNGTLSKMNKAVSMINTSISQMNSSMVKINTGLSQMNAGVIKLNNGTNNAIKNINQVVSAMAEMNKALAESNAAFNRVFNNKDHAANMKALDKAMNDLRNWKPAPIIFHGDEYTATHPYSDLDSDYFRKRITDFPVQMGRPTINVKNKKITFNVNSKVKTGEFSVYLRYKYPQDEQAPTFKSEKIIKITKIGNNNVVLDLPDTKKGIDKVYELVGEYSTKNFNSMFPDGYQSDVPYEIDFLNKSNGIIYDVSKGQTVKYKDKFVRTDINPIKVGDNVVISGKTTALKANLEVSWRSGFSYDSKRFNVKSDKKGLFKTPPIKHIGVNDHIEVFPTYPLSHAREIVKGPGLFSKNQDLIIKFDTTIKAYQDDYVKNAQDMTPEELKTKKPKNWDMPNYDNMNGRVHIKDPATKKRIDDIIKKDPNSKQAKDLKKNNNDGFRIRIDPADKVTKYQHIHKYDEYGRLLNKYGKVVDYKSPEGHIPYNKKVTFK</sequence>
<dbReference type="Proteomes" id="UP000500741">
    <property type="component" value="Chromosome"/>
</dbReference>
<evidence type="ECO:0000313" key="3">
    <source>
        <dbReference type="Proteomes" id="UP000500741"/>
    </source>
</evidence>
<keyword evidence="3" id="KW-1185">Reference proteome</keyword>
<feature type="compositionally biased region" description="Basic and acidic residues" evidence="1">
    <location>
        <begin position="66"/>
        <end position="82"/>
    </location>
</feature>
<reference evidence="2 3" key="1">
    <citation type="submission" date="2020-03" db="EMBL/GenBank/DDBJ databases">
        <title>Weissella sp. nov., isolated from Cybister lewisianus.</title>
        <authorList>
            <person name="Hyun D.-W."/>
            <person name="Bae J.-W."/>
        </authorList>
    </citation>
    <scope>NUCLEOTIDE SEQUENCE [LARGE SCALE GENOMIC DNA]</scope>
    <source>
        <strain evidence="2 3">HDW19</strain>
    </source>
</reference>
<organism evidence="2 3">
    <name type="scientific">Weissella coleopterorum</name>
    <dbReference type="NCBI Taxonomy" id="2714949"/>
    <lineage>
        <taxon>Bacteria</taxon>
        <taxon>Bacillati</taxon>
        <taxon>Bacillota</taxon>
        <taxon>Bacilli</taxon>
        <taxon>Lactobacillales</taxon>
        <taxon>Lactobacillaceae</taxon>
        <taxon>Weissella</taxon>
    </lineage>
</organism>
<evidence type="ECO:0000256" key="1">
    <source>
        <dbReference type="SAM" id="MobiDB-lite"/>
    </source>
</evidence>
<protein>
    <submittedName>
        <fullName evidence="2">Uncharacterized protein</fullName>
    </submittedName>
</protein>
<dbReference type="Gene3D" id="1.10.287.950">
    <property type="entry name" value="Methyl-accepting chemotaxis protein"/>
    <property type="match status" value="1"/>
</dbReference>
<dbReference type="EMBL" id="CP049888">
    <property type="protein sequence ID" value="QIL50630.1"/>
    <property type="molecule type" value="Genomic_DNA"/>
</dbReference>
<proteinExistence type="predicted"/>
<dbReference type="KEGG" id="wco:G7084_04470"/>
<dbReference type="SUPFAM" id="SSF69360">
    <property type="entry name" value="Cell wall binding repeat"/>
    <property type="match status" value="1"/>
</dbReference>
<feature type="region of interest" description="Disordered" evidence="1">
    <location>
        <begin position="41"/>
        <end position="82"/>
    </location>
</feature>
<dbReference type="AlphaFoldDB" id="A0A6G8B078"/>
<gene>
    <name evidence="2" type="ORF">G7084_04470</name>
</gene>
<accession>A0A6G8B078</accession>
<name>A0A6G8B078_9LACO</name>